<keyword evidence="2" id="KW-1185">Reference proteome</keyword>
<dbReference type="InterPro" id="IPR022201">
    <property type="entry name" value="DUF3726"/>
</dbReference>
<dbReference type="RefSeq" id="WP_039982181.1">
    <property type="nucleotide sequence ID" value="NZ_BAOJ01000095.1"/>
</dbReference>
<proteinExistence type="predicted"/>
<dbReference type="Proteomes" id="UP000321922">
    <property type="component" value="Unassembled WGS sequence"/>
</dbReference>
<protein>
    <recommendedName>
        <fullName evidence="3">DUF3726 domain-containing protein</fullName>
    </recommendedName>
</protein>
<organism evidence="1 2">
    <name type="scientific">Vibrio sagamiensis NBRC 104589</name>
    <dbReference type="NCBI Taxonomy" id="1219064"/>
    <lineage>
        <taxon>Bacteria</taxon>
        <taxon>Pseudomonadati</taxon>
        <taxon>Pseudomonadota</taxon>
        <taxon>Gammaproteobacteria</taxon>
        <taxon>Vibrionales</taxon>
        <taxon>Vibrionaceae</taxon>
        <taxon>Vibrio</taxon>
    </lineage>
</organism>
<dbReference type="Pfam" id="PF12525">
    <property type="entry name" value="DUF3726"/>
    <property type="match status" value="1"/>
</dbReference>
<dbReference type="EMBL" id="BJXJ01000009">
    <property type="protein sequence ID" value="GEM75081.1"/>
    <property type="molecule type" value="Genomic_DNA"/>
</dbReference>
<accession>A0A511QCR4</accession>
<gene>
    <name evidence="1" type="ORF">VSA01S_11930</name>
</gene>
<reference evidence="1 2" key="1">
    <citation type="submission" date="2019-07" db="EMBL/GenBank/DDBJ databases">
        <title>Whole genome shotgun sequence of Vibrio sagamiensis NBRC 104589.</title>
        <authorList>
            <person name="Hosoyama A."/>
            <person name="Uohara A."/>
            <person name="Ohji S."/>
            <person name="Ichikawa N."/>
        </authorList>
    </citation>
    <scope>NUCLEOTIDE SEQUENCE [LARGE SCALE GENOMIC DNA]</scope>
    <source>
        <strain evidence="1 2">NBRC 104589</strain>
    </source>
</reference>
<dbReference type="AlphaFoldDB" id="A0A511QCR4"/>
<sequence>MIVSHNELVACVYKAFLGMRRQCGEADIVANMVADLQMVDLNGIHYFNQASLRLNLDNDCAVRIINDTKEECEIDLNNGSIACHLPAILDFALEKMVGCKQVCIKINQCHDRWLAYSELLRLSAKGISCRAGWFSHNQSKYIQYILNRGCVAPDIFFAEQGKIDEQSDICFRNTKSMVIELSTTCLNADNIMVRGIHKIHGATLVERQKESLENGIYVDDEDWQQLKQAASVFLVEDSEQSSLNAGGLV</sequence>
<dbReference type="OrthoDB" id="5792746at2"/>
<evidence type="ECO:0000313" key="1">
    <source>
        <dbReference type="EMBL" id="GEM75081.1"/>
    </source>
</evidence>
<name>A0A511QCR4_9VIBR</name>
<evidence type="ECO:0000313" key="2">
    <source>
        <dbReference type="Proteomes" id="UP000321922"/>
    </source>
</evidence>
<comment type="caution">
    <text evidence="1">The sequence shown here is derived from an EMBL/GenBank/DDBJ whole genome shotgun (WGS) entry which is preliminary data.</text>
</comment>
<evidence type="ECO:0008006" key="3">
    <source>
        <dbReference type="Google" id="ProtNLM"/>
    </source>
</evidence>